<evidence type="ECO:0000259" key="9">
    <source>
        <dbReference type="PROSITE" id="PS52035"/>
    </source>
</evidence>
<evidence type="ECO:0000256" key="7">
    <source>
        <dbReference type="PROSITE-ProRule" id="PRU01379"/>
    </source>
</evidence>
<keyword evidence="8" id="KW-0732">Signal</keyword>
<comment type="cofactor">
    <cofactor evidence="1">
        <name>Zn(2+)</name>
        <dbReference type="ChEBI" id="CHEBI:29105"/>
    </cofactor>
</comment>
<feature type="active site" description="Proton donor/acceptor" evidence="7">
    <location>
        <position position="246"/>
    </location>
</feature>
<dbReference type="GO" id="GO:0005615">
    <property type="term" value="C:extracellular space"/>
    <property type="evidence" value="ECO:0007669"/>
    <property type="project" value="TreeGrafter"/>
</dbReference>
<dbReference type="GO" id="GO:0004181">
    <property type="term" value="F:metallocarboxypeptidase activity"/>
    <property type="evidence" value="ECO:0007669"/>
    <property type="project" value="InterPro"/>
</dbReference>
<feature type="chain" id="PRO_5027069278" evidence="8">
    <location>
        <begin position="20"/>
        <end position="292"/>
    </location>
</feature>
<keyword evidence="5" id="KW-0862">Zinc</keyword>
<comment type="similarity">
    <text evidence="2 7">Belongs to the peptidase M14 family.</text>
</comment>
<evidence type="ECO:0000256" key="1">
    <source>
        <dbReference type="ARBA" id="ARBA00001947"/>
    </source>
</evidence>
<evidence type="ECO:0000256" key="3">
    <source>
        <dbReference type="ARBA" id="ARBA00022670"/>
    </source>
</evidence>
<protein>
    <submittedName>
        <fullName evidence="10">Murein peptide amidase A</fullName>
    </submittedName>
</protein>
<dbReference type="Pfam" id="PF00246">
    <property type="entry name" value="Peptidase_M14"/>
    <property type="match status" value="1"/>
</dbReference>
<dbReference type="PANTHER" id="PTHR11705:SF143">
    <property type="entry name" value="SLL0236 PROTEIN"/>
    <property type="match status" value="1"/>
</dbReference>
<dbReference type="SUPFAM" id="SSF53187">
    <property type="entry name" value="Zn-dependent exopeptidases"/>
    <property type="match status" value="1"/>
</dbReference>
<dbReference type="PANTHER" id="PTHR11705">
    <property type="entry name" value="PROTEASE FAMILY M14 CARBOXYPEPTIDASE A,B"/>
    <property type="match status" value="1"/>
</dbReference>
<evidence type="ECO:0000313" key="10">
    <source>
        <dbReference type="EMBL" id="NGY06404.1"/>
    </source>
</evidence>
<evidence type="ECO:0000256" key="2">
    <source>
        <dbReference type="ARBA" id="ARBA00005988"/>
    </source>
</evidence>
<organism evidence="10 11">
    <name type="scientific">Solimonas terrae</name>
    <dbReference type="NCBI Taxonomy" id="1396819"/>
    <lineage>
        <taxon>Bacteria</taxon>
        <taxon>Pseudomonadati</taxon>
        <taxon>Pseudomonadota</taxon>
        <taxon>Gammaproteobacteria</taxon>
        <taxon>Nevskiales</taxon>
        <taxon>Nevskiaceae</taxon>
        <taxon>Solimonas</taxon>
    </lineage>
</organism>
<evidence type="ECO:0000313" key="11">
    <source>
        <dbReference type="Proteomes" id="UP000472676"/>
    </source>
</evidence>
<keyword evidence="3" id="KW-0645">Protease</keyword>
<accession>A0A6M2BVI5</accession>
<dbReference type="InterPro" id="IPR000834">
    <property type="entry name" value="Peptidase_M14"/>
</dbReference>
<dbReference type="GO" id="GO:0006508">
    <property type="term" value="P:proteolysis"/>
    <property type="evidence" value="ECO:0007669"/>
    <property type="project" value="UniProtKB-KW"/>
</dbReference>
<sequence>MPARLLAGLFLAAAGGAHAMPLASVSAACQALGERLGSVDVQTCLQSDLQITQAASVNGQPLLYRDYLPRSRRVAPRRVLLLGGIHGDEFSAVSVVFQWMKRLQGERFQPFHWRVIPCANPDGLLGDPATRMNAHGVDLNRNFPTPDWKADAMQYWEQRTHRDPRRYPGPAALSEPETRWLLQQINDFHPDAIVSVHAPYGVLDYDGPDEPPTRFGYLHLHQLGTYPGSLGNYAGVNLGLPVITLELPHAGIMPTPAQSQRVWGDMLSWLQANLPKEPPIYLRLTEKSWESD</sequence>
<dbReference type="PROSITE" id="PS52035">
    <property type="entry name" value="PEPTIDASE_M14"/>
    <property type="match status" value="1"/>
</dbReference>
<proteinExistence type="inferred from homology"/>
<feature type="signal peptide" evidence="8">
    <location>
        <begin position="1"/>
        <end position="19"/>
    </location>
</feature>
<keyword evidence="4" id="KW-0378">Hydrolase</keyword>
<name>A0A6M2BVI5_9GAMM</name>
<dbReference type="CDD" id="cd06904">
    <property type="entry name" value="M14_MpaA-like"/>
    <property type="match status" value="1"/>
</dbReference>
<comment type="caution">
    <text evidence="10">The sequence shown here is derived from an EMBL/GenBank/DDBJ whole genome shotgun (WGS) entry which is preliminary data.</text>
</comment>
<evidence type="ECO:0000256" key="8">
    <source>
        <dbReference type="SAM" id="SignalP"/>
    </source>
</evidence>
<reference evidence="10 11" key="1">
    <citation type="journal article" date="2014" name="Int. J. Syst. Evol. Microbiol.">
        <title>Solimonas terrae sp. nov., isolated from soil.</title>
        <authorList>
            <person name="Kim S.J."/>
            <person name="Moon J.Y."/>
            <person name="Weon H.Y."/>
            <person name="Ahn J.H."/>
            <person name="Chen W.M."/>
            <person name="Kwon S.W."/>
        </authorList>
    </citation>
    <scope>NUCLEOTIDE SEQUENCE [LARGE SCALE GENOMIC DNA]</scope>
    <source>
        <strain evidence="10 11">KIS83-12</strain>
    </source>
</reference>
<feature type="domain" description="Peptidase M14" evidence="9">
    <location>
        <begin position="18"/>
        <end position="277"/>
    </location>
</feature>
<dbReference type="Gene3D" id="3.40.630.10">
    <property type="entry name" value="Zn peptidases"/>
    <property type="match status" value="1"/>
</dbReference>
<dbReference type="EMBL" id="JAAMOW010000009">
    <property type="protein sequence ID" value="NGY06404.1"/>
    <property type="molecule type" value="Genomic_DNA"/>
</dbReference>
<evidence type="ECO:0000256" key="4">
    <source>
        <dbReference type="ARBA" id="ARBA00022801"/>
    </source>
</evidence>
<keyword evidence="11" id="KW-1185">Reference proteome</keyword>
<keyword evidence="6" id="KW-0482">Metalloprotease</keyword>
<dbReference type="PROSITE" id="PS51257">
    <property type="entry name" value="PROKAR_LIPOPROTEIN"/>
    <property type="match status" value="1"/>
</dbReference>
<dbReference type="AlphaFoldDB" id="A0A6M2BVI5"/>
<evidence type="ECO:0000256" key="6">
    <source>
        <dbReference type="ARBA" id="ARBA00023049"/>
    </source>
</evidence>
<dbReference type="Proteomes" id="UP000472676">
    <property type="component" value="Unassembled WGS sequence"/>
</dbReference>
<evidence type="ECO:0000256" key="5">
    <source>
        <dbReference type="ARBA" id="ARBA00022833"/>
    </source>
</evidence>
<dbReference type="GO" id="GO:0008270">
    <property type="term" value="F:zinc ion binding"/>
    <property type="evidence" value="ECO:0007669"/>
    <property type="project" value="InterPro"/>
</dbReference>
<gene>
    <name evidence="10" type="ORF">G7Y85_16650</name>
</gene>